<organism evidence="2 3">
    <name type="scientific">Aureimonas phyllosphaerae</name>
    <dbReference type="NCBI Taxonomy" id="1166078"/>
    <lineage>
        <taxon>Bacteria</taxon>
        <taxon>Pseudomonadati</taxon>
        <taxon>Pseudomonadota</taxon>
        <taxon>Alphaproteobacteria</taxon>
        <taxon>Hyphomicrobiales</taxon>
        <taxon>Aurantimonadaceae</taxon>
        <taxon>Aureimonas</taxon>
    </lineage>
</organism>
<protein>
    <submittedName>
        <fullName evidence="2">Uncharacterized protein</fullName>
    </submittedName>
</protein>
<sequence length="185" mass="19730">MEEIADAGGGLAGHVEPSLEIVRRDHDRRALVDRGQARARGGGQDRDRVDLAAVRGEKGFVQASERGDLAGSQAHKEGLRLSGARPAPFVEGRGGHEAAPVAQRATKGLALGGGLRAGVEEEGQVRGILGPAGDQSPAREAGLAPVSAATGMERHMQHRLRRGDVEARRKRVHRHEIESRRHRLG</sequence>
<feature type="compositionally biased region" description="Basic residues" evidence="1">
    <location>
        <begin position="168"/>
        <end position="185"/>
    </location>
</feature>
<feature type="region of interest" description="Disordered" evidence="1">
    <location>
        <begin position="154"/>
        <end position="185"/>
    </location>
</feature>
<evidence type="ECO:0000313" key="3">
    <source>
        <dbReference type="Proteomes" id="UP000531216"/>
    </source>
</evidence>
<name>A0A7W6FT29_9HYPH</name>
<feature type="region of interest" description="Disordered" evidence="1">
    <location>
        <begin position="63"/>
        <end position="98"/>
    </location>
</feature>
<proteinExistence type="predicted"/>
<keyword evidence="3" id="KW-1185">Reference proteome</keyword>
<comment type="caution">
    <text evidence="2">The sequence shown here is derived from an EMBL/GenBank/DDBJ whole genome shotgun (WGS) entry which is preliminary data.</text>
</comment>
<accession>A0A7W6FT29</accession>
<gene>
    <name evidence="2" type="ORF">GGR05_000672</name>
</gene>
<evidence type="ECO:0000256" key="1">
    <source>
        <dbReference type="SAM" id="MobiDB-lite"/>
    </source>
</evidence>
<evidence type="ECO:0000313" key="2">
    <source>
        <dbReference type="EMBL" id="MBB3934561.1"/>
    </source>
</evidence>
<reference evidence="2 3" key="1">
    <citation type="submission" date="2020-08" db="EMBL/GenBank/DDBJ databases">
        <title>Genomic Encyclopedia of Type Strains, Phase IV (KMG-IV): sequencing the most valuable type-strain genomes for metagenomic binning, comparative biology and taxonomic classification.</title>
        <authorList>
            <person name="Goeker M."/>
        </authorList>
    </citation>
    <scope>NUCLEOTIDE SEQUENCE [LARGE SCALE GENOMIC DNA]</scope>
    <source>
        <strain evidence="2 3">DSM 25024</strain>
    </source>
</reference>
<dbReference type="AlphaFoldDB" id="A0A7W6FT29"/>
<dbReference type="Proteomes" id="UP000531216">
    <property type="component" value="Unassembled WGS sequence"/>
</dbReference>
<dbReference type="EMBL" id="JACIDO010000001">
    <property type="protein sequence ID" value="MBB3934561.1"/>
    <property type="molecule type" value="Genomic_DNA"/>
</dbReference>